<sequence>MNKLINQVYIIETNDGDFYEEEVQVNGGMGIRNPILKVTQYPHEAKRFSSIKEANDIAYAYGFNVLALNTYLEDVT</sequence>
<dbReference type="EMBL" id="MF417885">
    <property type="protein sequence ID" value="ASN69107.1"/>
    <property type="molecule type" value="Genomic_DNA"/>
</dbReference>
<reference evidence="1" key="1">
    <citation type="submission" date="2017-06" db="EMBL/GenBank/DDBJ databases">
        <title>Novel phages from South African skin metaviromes.</title>
        <authorList>
            <person name="van Zyl L.J."/>
            <person name="Abrahams Y."/>
            <person name="Stander E.A."/>
            <person name="Kirby B.M."/>
            <person name="Clavaud C."/>
            <person name="Farcet C."/>
            <person name="Breton L."/>
            <person name="Trindade M.I."/>
        </authorList>
    </citation>
    <scope>NUCLEOTIDE SEQUENCE</scope>
</reference>
<proteinExistence type="predicted"/>
<accession>A0A2H4J6Z0</accession>
<organism evidence="1">
    <name type="scientific">uncultured Caudovirales phage</name>
    <dbReference type="NCBI Taxonomy" id="2100421"/>
    <lineage>
        <taxon>Viruses</taxon>
        <taxon>Duplodnaviria</taxon>
        <taxon>Heunggongvirae</taxon>
        <taxon>Uroviricota</taxon>
        <taxon>Caudoviricetes</taxon>
        <taxon>Peduoviridae</taxon>
        <taxon>Maltschvirus</taxon>
        <taxon>Maltschvirus maltsch</taxon>
    </lineage>
</organism>
<evidence type="ECO:0000313" key="1">
    <source>
        <dbReference type="EMBL" id="ASN69107.1"/>
    </source>
</evidence>
<name>A0A2H4J6Z0_9CAUD</name>
<gene>
    <name evidence="1" type="ORF">3S9_65</name>
</gene>
<protein>
    <submittedName>
        <fullName evidence="1">Uncharacterized protein</fullName>
    </submittedName>
</protein>